<dbReference type="GO" id="GO:0004557">
    <property type="term" value="F:alpha-galactosidase activity"/>
    <property type="evidence" value="ECO:0007669"/>
    <property type="project" value="UniProtKB-UniRule"/>
</dbReference>
<dbReference type="PRINTS" id="PR00743">
    <property type="entry name" value="GLHYDRLASE36"/>
</dbReference>
<dbReference type="FunFam" id="3.20.20.70:FF:000118">
    <property type="entry name" value="Alpha-galactosidase"/>
    <property type="match status" value="1"/>
</dbReference>
<evidence type="ECO:0000256" key="1">
    <source>
        <dbReference type="ARBA" id="ARBA00001255"/>
    </source>
</evidence>
<dbReference type="Pfam" id="PF16874">
    <property type="entry name" value="Glyco_hydro_36C"/>
    <property type="match status" value="1"/>
</dbReference>
<protein>
    <recommendedName>
        <fullName evidence="2 5">Alpha-galactosidase</fullName>
        <ecNumber evidence="2 5">3.2.1.22</ecNumber>
    </recommendedName>
</protein>
<reference evidence="9 11" key="1">
    <citation type="submission" date="2016-10" db="EMBL/GenBank/DDBJ databases">
        <authorList>
            <person name="Varghese N."/>
            <person name="Submissions S."/>
        </authorList>
    </citation>
    <scope>NUCLEOTIDE SEQUENCE [LARGE SCALE GENOMIC DNA]</scope>
    <source>
        <strain evidence="9 11">GMCC 1.11211</strain>
    </source>
</reference>
<evidence type="ECO:0000256" key="2">
    <source>
        <dbReference type="ARBA" id="ARBA00012755"/>
    </source>
</evidence>
<evidence type="ECO:0000313" key="9">
    <source>
        <dbReference type="EMBL" id="SFH20085.1"/>
    </source>
</evidence>
<dbReference type="InterPro" id="IPR017853">
    <property type="entry name" value="GH"/>
</dbReference>
<dbReference type="EC" id="3.2.1.22" evidence="2 5"/>
<dbReference type="Proteomes" id="UP000297963">
    <property type="component" value="Unassembled WGS sequence"/>
</dbReference>
<keyword evidence="3 5" id="KW-0378">Hydrolase</keyword>
<dbReference type="Gene3D" id="2.60.40.1180">
    <property type="entry name" value="Golgi alpha-mannosidase II"/>
    <property type="match status" value="1"/>
</dbReference>
<dbReference type="SUPFAM" id="SSF51445">
    <property type="entry name" value="(Trans)glycosidases"/>
    <property type="match status" value="1"/>
</dbReference>
<dbReference type="Pfam" id="PF16875">
    <property type="entry name" value="Glyco_hydro_36N"/>
    <property type="match status" value="1"/>
</dbReference>
<evidence type="ECO:0000256" key="5">
    <source>
        <dbReference type="PIRNR" id="PIRNR005536"/>
    </source>
</evidence>
<evidence type="ECO:0000256" key="3">
    <source>
        <dbReference type="ARBA" id="ARBA00022801"/>
    </source>
</evidence>
<dbReference type="Gene3D" id="2.70.98.60">
    <property type="entry name" value="alpha-galactosidase from lactobacil brevis"/>
    <property type="match status" value="1"/>
</dbReference>
<dbReference type="Proteomes" id="UP000199681">
    <property type="component" value="Unassembled WGS sequence"/>
</dbReference>
<evidence type="ECO:0000256" key="4">
    <source>
        <dbReference type="ARBA" id="ARBA00023295"/>
    </source>
</evidence>
<dbReference type="InterPro" id="IPR013785">
    <property type="entry name" value="Aldolase_TIM"/>
</dbReference>
<gene>
    <name evidence="10" type="ORF">E3O11_08860</name>
    <name evidence="9" type="ORF">SAMN05216274_101319</name>
</gene>
<dbReference type="InterPro" id="IPR031705">
    <property type="entry name" value="Glyco_hydro_36_C"/>
</dbReference>
<dbReference type="PANTHER" id="PTHR43053">
    <property type="entry name" value="GLYCOSIDASE FAMILY 31"/>
    <property type="match status" value="1"/>
</dbReference>
<dbReference type="AlphaFoldDB" id="A0A1I2Y373"/>
<accession>A0A1I2Y373</accession>
<evidence type="ECO:0000313" key="12">
    <source>
        <dbReference type="Proteomes" id="UP000297963"/>
    </source>
</evidence>
<evidence type="ECO:0000259" key="7">
    <source>
        <dbReference type="Pfam" id="PF16874"/>
    </source>
</evidence>
<feature type="active site" description="Proton donor" evidence="6">
    <location>
        <position position="521"/>
    </location>
</feature>
<dbReference type="PANTHER" id="PTHR43053:SF3">
    <property type="entry name" value="ALPHA-GALACTOSIDASE C-RELATED"/>
    <property type="match status" value="1"/>
</dbReference>
<dbReference type="InterPro" id="IPR038417">
    <property type="entry name" value="Alpga-gal_N_sf"/>
</dbReference>
<dbReference type="Gene3D" id="3.20.20.70">
    <property type="entry name" value="Aldolase class I"/>
    <property type="match status" value="1"/>
</dbReference>
<dbReference type="STRING" id="995038.SAMN05216274_101319"/>
<organism evidence="10 12">
    <name type="scientific">Cryobacterium levicorallinum</name>
    <dbReference type="NCBI Taxonomy" id="995038"/>
    <lineage>
        <taxon>Bacteria</taxon>
        <taxon>Bacillati</taxon>
        <taxon>Actinomycetota</taxon>
        <taxon>Actinomycetes</taxon>
        <taxon>Micrococcales</taxon>
        <taxon>Microbacteriaceae</taxon>
        <taxon>Cryobacterium</taxon>
    </lineage>
</organism>
<comment type="similarity">
    <text evidence="5">Belongs to the glycosyl hydrolase.</text>
</comment>
<feature type="domain" description="Glycosyl hydrolase family 36 N-terminal" evidence="8">
    <location>
        <begin position="30"/>
        <end position="265"/>
    </location>
</feature>
<dbReference type="EMBL" id="SOFE01000014">
    <property type="protein sequence ID" value="TFB85133.1"/>
    <property type="molecule type" value="Genomic_DNA"/>
</dbReference>
<dbReference type="GO" id="GO:0016052">
    <property type="term" value="P:carbohydrate catabolic process"/>
    <property type="evidence" value="ECO:0007669"/>
    <property type="project" value="InterPro"/>
</dbReference>
<comment type="catalytic activity">
    <reaction evidence="1 5">
        <text>Hydrolysis of terminal, non-reducing alpha-D-galactose residues in alpha-D-galactosides, including galactose oligosaccharides, galactomannans and galactolipids.</text>
        <dbReference type="EC" id="3.2.1.22"/>
    </reaction>
</comment>
<sequence>MSVSTAVDVAQLVTLEASGTCVTIDVSSGIPRILHWGAPFAATSTDQAFLRSLAETQGGADLLESRRSPTLLPEQSAGWMGTPGLEGHRSGTSFSTAFTASSWRIDGSAGTIQSLVAEATDTVAELQLTTTITLLPSGLLRLEARLTNIAQDSDYSVDALRVVLPVPAEAGELLDFAGRHLRERTPQRHPFVVGTHLREGRRGRTGSDSSILLAAGTPGFGFRSGAVWAVHTAWSGNHATFAELGITGSRVLGGGELLLPGEMILKPGASYSSPAIYAAYGNGLDDIAASFHEHLRGRASHPVSPRPVVLNTWEAVYFDQDLDSLTTLAELGARVGVERFVLDDGWFTHRRHDRAGLGDWQVDRDVWPDGLGPLVTVVRSLGMQFGLWFEPEMINEDSDVARAHPEWILAPGDRLPIAGRSQQVLNLTIPAAFDYILESISALVNEYDIDYIKWDHNRDLVEAGDRVTGTPRVHAQTLATYALMDELHRRHSGLEIESCSSGGGRVDLAVLERTQRVWASDCIDALERQQIQRWTGLLLPPELVGSHVGAATAHTTHRTHALAFRAATALFGHFGIEWDLRDASSAELDQLAAWVDLYKQERELIHTGTAVHSDYPDEAYWAHGYVAPDQDRAVISFVALATSVAVHPGRIRIPGLRDEAIYRIEPIELSASALMRVKGGAPSWWTDPIALSGSVLGRIGLPAPMLYPEQALLFRLVAVDRADILTNLTTERN</sequence>
<dbReference type="InterPro" id="IPR013780">
    <property type="entry name" value="Glyco_hydro_b"/>
</dbReference>
<feature type="active site" description="Nucleophile" evidence="6">
    <location>
        <position position="455"/>
    </location>
</feature>
<evidence type="ECO:0000259" key="8">
    <source>
        <dbReference type="Pfam" id="PF16875"/>
    </source>
</evidence>
<evidence type="ECO:0000313" key="11">
    <source>
        <dbReference type="Proteomes" id="UP000199681"/>
    </source>
</evidence>
<dbReference type="InterPro" id="IPR050985">
    <property type="entry name" value="Alpha-glycosidase_related"/>
</dbReference>
<comment type="caution">
    <text evidence="10">The sequence shown here is derived from an EMBL/GenBank/DDBJ whole genome shotgun (WGS) entry which is preliminary data.</text>
</comment>
<dbReference type="Pfam" id="PF02065">
    <property type="entry name" value="Melibiase"/>
    <property type="match status" value="1"/>
</dbReference>
<name>A0A1I2Y373_9MICO</name>
<evidence type="ECO:0000313" key="10">
    <source>
        <dbReference type="EMBL" id="TFB85133.1"/>
    </source>
</evidence>
<dbReference type="EMBL" id="FOPW01000001">
    <property type="protein sequence ID" value="SFH20085.1"/>
    <property type="molecule type" value="Genomic_DNA"/>
</dbReference>
<proteinExistence type="inferred from homology"/>
<dbReference type="InterPro" id="IPR031704">
    <property type="entry name" value="Glyco_hydro_36_N"/>
</dbReference>
<feature type="domain" description="Glycosyl hydrolase family 36 C-terminal" evidence="7">
    <location>
        <begin position="622"/>
        <end position="706"/>
    </location>
</feature>
<dbReference type="InterPro" id="IPR002252">
    <property type="entry name" value="Glyco_hydro_36"/>
</dbReference>
<evidence type="ECO:0000256" key="6">
    <source>
        <dbReference type="PIRSR" id="PIRSR005536-1"/>
    </source>
</evidence>
<dbReference type="PIRSF" id="PIRSF005536">
    <property type="entry name" value="Agal"/>
    <property type="match status" value="1"/>
</dbReference>
<dbReference type="RefSeq" id="WP_092448121.1">
    <property type="nucleotide sequence ID" value="NZ_BKAC01000010.1"/>
</dbReference>
<keyword evidence="11" id="KW-1185">Reference proteome</keyword>
<keyword evidence="4 5" id="KW-0326">Glycosidase</keyword>
<reference evidence="10 12" key="2">
    <citation type="submission" date="2019-03" db="EMBL/GenBank/DDBJ databases">
        <title>Genomics of glacier-inhabiting Cryobacterium strains.</title>
        <authorList>
            <person name="Liu Q."/>
            <person name="Xin Y.-H."/>
        </authorList>
    </citation>
    <scope>NUCLEOTIDE SEQUENCE [LARGE SCALE GENOMIC DNA]</scope>
    <source>
        <strain evidence="10 12">Hh34</strain>
    </source>
</reference>
<dbReference type="CDD" id="cd14791">
    <property type="entry name" value="GH36"/>
    <property type="match status" value="1"/>
</dbReference>